<reference evidence="1 2" key="1">
    <citation type="submission" date="2016-10" db="EMBL/GenBank/DDBJ databases">
        <authorList>
            <person name="de Groot N.N."/>
        </authorList>
    </citation>
    <scope>NUCLEOTIDE SEQUENCE [LARGE SCALE GENOMIC DNA]</scope>
    <source>
        <strain evidence="1 2">R-24608</strain>
    </source>
</reference>
<name>A0A1I7H1X5_9BURK</name>
<evidence type="ECO:0008006" key="3">
    <source>
        <dbReference type="Google" id="ProtNLM"/>
    </source>
</evidence>
<gene>
    <name evidence="1" type="ORF">SAMN04489707_100823</name>
</gene>
<dbReference type="InterPro" id="IPR012434">
    <property type="entry name" value="DUF1631"/>
</dbReference>
<dbReference type="STRING" id="343013.SAMN04489707_100823"/>
<protein>
    <recommendedName>
        <fullName evidence="3">DUF1631 family protein</fullName>
    </recommendedName>
</protein>
<dbReference type="Proteomes" id="UP000183656">
    <property type="component" value="Unassembled WGS sequence"/>
</dbReference>
<keyword evidence="2" id="KW-1185">Reference proteome</keyword>
<evidence type="ECO:0000313" key="2">
    <source>
        <dbReference type="Proteomes" id="UP000183656"/>
    </source>
</evidence>
<sequence>MEQLLQATTAALTADEAATRDVHQRTELADALRLLREHAPTLVKAYPMALLEVFAEGPAPAKSMPATATGMDFGELSLMDDAQVQAQVEFSRAQQLAVHATDATLAELNTLVSAAQGLRSVQPERNPLRPDNYIRALQQVVGETGVSGAVRQVWMRYLRDPLGRLLTEEYERTAKALREQGVQPVGYAVAMGPGMARHSQQGGGYAASQQGGAYGTGYGHSMAADLAATGYSRSGAMTGWGAGYSPAAEAEEALLTVGMLRQMLSAQPINPHRVAVSAQGALAGAPSSLQGGVYAQQAVAAEAMEDIAELERIVGRLAQAFPAQASQAAPLAGWPAAAGVQAVPVLAPGMVYAVPSSAPAADPGMAAQEVVSRMVEHLVQDERLLPSVQRAVRSLEPALQQLVRHDPVFFNDETHPARRLLDEVTERSRAFASEDATGFSRFMRVVNEAVVHLSGQSIQDASPFASVLTALETAWEAQAKKERAQREAKAQALRLVEQRAKLAAQIAQGIGQLADVGQVPADIVDFATGPWAEVAAWAQIHAPTEDDPGGYLALVPQLFWSVQPEHVGGDAQRLMAALPGMRETLRRGLLGIGRSEEHVQSFLARLQERHDEVLAQVQAAAAASNEPAPAAEAASQQHVDIDLDLDASAPALPPAQAAAAFSVGDWFELVSQRRAVRTQLTWASPQQTLFLFTAPDGSTQSMTRRMCDKLMAEGSLRVLPPPGQ</sequence>
<evidence type="ECO:0000313" key="1">
    <source>
        <dbReference type="EMBL" id="SFU54681.1"/>
    </source>
</evidence>
<proteinExistence type="predicted"/>
<dbReference type="Pfam" id="PF07793">
    <property type="entry name" value="DUF1631"/>
    <property type="match status" value="1"/>
</dbReference>
<dbReference type="AlphaFoldDB" id="A0A1I7H1X5"/>
<accession>A0A1I7H1X5</accession>
<organism evidence="1 2">
    <name type="scientific">Paenacidovorax caeni</name>
    <dbReference type="NCBI Taxonomy" id="343013"/>
    <lineage>
        <taxon>Bacteria</taxon>
        <taxon>Pseudomonadati</taxon>
        <taxon>Pseudomonadota</taxon>
        <taxon>Betaproteobacteria</taxon>
        <taxon>Burkholderiales</taxon>
        <taxon>Comamonadaceae</taxon>
        <taxon>Paenacidovorax</taxon>
    </lineage>
</organism>
<dbReference type="EMBL" id="FPBX01000008">
    <property type="protein sequence ID" value="SFU54681.1"/>
    <property type="molecule type" value="Genomic_DNA"/>
</dbReference>